<dbReference type="RefSeq" id="WP_121007255.1">
    <property type="nucleotide sequence ID" value="NZ_RBXO01000001.1"/>
</dbReference>
<dbReference type="EMBL" id="RBXO01000001">
    <property type="protein sequence ID" value="RKT55575.1"/>
    <property type="molecule type" value="Genomic_DNA"/>
</dbReference>
<reference evidence="2 3" key="1">
    <citation type="submission" date="2018-10" db="EMBL/GenBank/DDBJ databases">
        <title>Sequencing the genomes of 1000 actinobacteria strains.</title>
        <authorList>
            <person name="Klenk H.-P."/>
        </authorList>
    </citation>
    <scope>NUCLEOTIDE SEQUENCE [LARGE SCALE GENOMIC DNA]</scope>
    <source>
        <strain evidence="2 3">DSM 43800</strain>
    </source>
</reference>
<dbReference type="InterPro" id="IPR029058">
    <property type="entry name" value="AB_hydrolase_fold"/>
</dbReference>
<name>A0A495W479_9PSEU</name>
<feature type="region of interest" description="Disordered" evidence="1">
    <location>
        <begin position="1"/>
        <end position="25"/>
    </location>
</feature>
<evidence type="ECO:0000313" key="2">
    <source>
        <dbReference type="EMBL" id="RKT55575.1"/>
    </source>
</evidence>
<keyword evidence="3" id="KW-1185">Reference proteome</keyword>
<accession>A0A495W479</accession>
<comment type="caution">
    <text evidence="2">The sequence shown here is derived from an EMBL/GenBank/DDBJ whole genome shotgun (WGS) entry which is preliminary data.</text>
</comment>
<dbReference type="AlphaFoldDB" id="A0A495W479"/>
<proteinExistence type="predicted"/>
<dbReference type="OrthoDB" id="4535652at2"/>
<evidence type="ECO:0008006" key="4">
    <source>
        <dbReference type="Google" id="ProtNLM"/>
    </source>
</evidence>
<dbReference type="Gene3D" id="3.40.50.1820">
    <property type="entry name" value="alpha/beta hydrolase"/>
    <property type="match status" value="1"/>
</dbReference>
<dbReference type="SUPFAM" id="SSF53474">
    <property type="entry name" value="alpha/beta-Hydrolases"/>
    <property type="match status" value="1"/>
</dbReference>
<evidence type="ECO:0000313" key="3">
    <source>
        <dbReference type="Proteomes" id="UP000282084"/>
    </source>
</evidence>
<protein>
    <recommendedName>
        <fullName evidence="4">Serine esterase DUF676</fullName>
    </recommendedName>
</protein>
<gene>
    <name evidence="2" type="ORF">C8E97_4252</name>
</gene>
<organism evidence="2 3">
    <name type="scientific">Saccharothrix australiensis</name>
    <dbReference type="NCBI Taxonomy" id="2072"/>
    <lineage>
        <taxon>Bacteria</taxon>
        <taxon>Bacillati</taxon>
        <taxon>Actinomycetota</taxon>
        <taxon>Actinomycetes</taxon>
        <taxon>Pseudonocardiales</taxon>
        <taxon>Pseudonocardiaceae</taxon>
        <taxon>Saccharothrix</taxon>
    </lineage>
</organism>
<sequence length="429" mass="46537">MNHDCGTPYRRLHHSPRERGGTHLRRTRRAGGVLFTVPLRSGGGRAPDATWPLDGGRATGTAAVYYAEGRADLRKPFLFADGFNYGPSDLPALFDFFNAPDEEGRPGLFDQLRSRGFDVVLIGFDERHTHIQHNADVAIAAIHRAIAERLGSEPLTVGGASMGGIVTRYALAKMERDGTDHQTATYLSWDSPHNGAWIPLILQQLAYFFEALSPAEPSQAALIRSPAAQQLLWTWVPDAKYSGGVATASELRKDFVHELADLGDFPRRPRLLGVANGRGDGIGRPLPAGQIAFDWQALIASATARFQPDRGTEQRIGGMHAGLEMRRSTTTEVPAMDGAPGGTLDSFGMVADALKVEISEENRSGTFVPAVSAAALIFDPIAWNVEPDLNLLDQTPDRFHLHDVAFSPENLPHGAVSGTLVGWVLDRLT</sequence>
<evidence type="ECO:0000256" key="1">
    <source>
        <dbReference type="SAM" id="MobiDB-lite"/>
    </source>
</evidence>
<dbReference type="Proteomes" id="UP000282084">
    <property type="component" value="Unassembled WGS sequence"/>
</dbReference>